<keyword evidence="2" id="KW-1185">Reference proteome</keyword>
<evidence type="ECO:0000313" key="2">
    <source>
        <dbReference type="Proteomes" id="UP000011115"/>
    </source>
</evidence>
<sequence length="115" mass="12340">MARLVTEERRVLVSSLYTTPVIHDLFQRNRCLEIKEEGAPTIGGGHEGVDTRRGDETAVAREIGVDPSSGVSTTEGVERIDMSTTESARIVYESITKGVLSVDPAGSVKPDPPTS</sequence>
<dbReference type="InParanoid" id="M1DXS6"/>
<dbReference type="Proteomes" id="UP000011115">
    <property type="component" value="Unassembled WGS sequence"/>
</dbReference>
<organism evidence="1 2">
    <name type="scientific">Solanum tuberosum</name>
    <name type="common">Potato</name>
    <dbReference type="NCBI Taxonomy" id="4113"/>
    <lineage>
        <taxon>Eukaryota</taxon>
        <taxon>Viridiplantae</taxon>
        <taxon>Streptophyta</taxon>
        <taxon>Embryophyta</taxon>
        <taxon>Tracheophyta</taxon>
        <taxon>Spermatophyta</taxon>
        <taxon>Magnoliopsida</taxon>
        <taxon>eudicotyledons</taxon>
        <taxon>Gunneridae</taxon>
        <taxon>Pentapetalae</taxon>
        <taxon>asterids</taxon>
        <taxon>lamiids</taxon>
        <taxon>Solanales</taxon>
        <taxon>Solanaceae</taxon>
        <taxon>Solanoideae</taxon>
        <taxon>Solaneae</taxon>
        <taxon>Solanum</taxon>
    </lineage>
</organism>
<evidence type="ECO:0000313" key="1">
    <source>
        <dbReference type="EnsemblPlants" id="PGSC0003DMT400096138"/>
    </source>
</evidence>
<dbReference type="EnsemblPlants" id="PGSC0003DMT400096138">
    <property type="protein sequence ID" value="PGSC0003DMT400096138"/>
    <property type="gene ID" value="PGSC0003DMG400045709"/>
</dbReference>
<accession>M1DXS6</accession>
<reference evidence="1" key="2">
    <citation type="submission" date="2015-06" db="UniProtKB">
        <authorList>
            <consortium name="EnsemblPlants"/>
        </authorList>
    </citation>
    <scope>IDENTIFICATION</scope>
    <source>
        <strain evidence="1">DM1-3 516 R44</strain>
    </source>
</reference>
<dbReference type="Gramene" id="PGSC0003DMT400096138">
    <property type="protein sequence ID" value="PGSC0003DMT400096138"/>
    <property type="gene ID" value="PGSC0003DMG400045709"/>
</dbReference>
<proteinExistence type="predicted"/>
<dbReference type="PaxDb" id="4113-PGSC0003DMT400096138"/>
<protein>
    <recommendedName>
        <fullName evidence="3">Integrase core domain containing protein</fullName>
    </recommendedName>
</protein>
<dbReference type="AlphaFoldDB" id="M1DXS6"/>
<reference evidence="2" key="1">
    <citation type="journal article" date="2011" name="Nature">
        <title>Genome sequence and analysis of the tuber crop potato.</title>
        <authorList>
            <consortium name="The Potato Genome Sequencing Consortium"/>
        </authorList>
    </citation>
    <scope>NUCLEOTIDE SEQUENCE [LARGE SCALE GENOMIC DNA]</scope>
    <source>
        <strain evidence="2">cv. DM1-3 516 R44</strain>
    </source>
</reference>
<name>M1DXS6_SOLTU</name>
<evidence type="ECO:0008006" key="3">
    <source>
        <dbReference type="Google" id="ProtNLM"/>
    </source>
</evidence>
<dbReference type="HOGENOM" id="CLU_2113271_0_0_1"/>